<evidence type="ECO:0000256" key="2">
    <source>
        <dbReference type="ARBA" id="ARBA00022801"/>
    </source>
</evidence>
<dbReference type="NCBIfam" id="TIGR00369">
    <property type="entry name" value="unchar_dom_1"/>
    <property type="match status" value="1"/>
</dbReference>
<accession>A0A644ZTE8</accession>
<name>A0A644ZTE8_9ZZZZ</name>
<reference evidence="4" key="1">
    <citation type="submission" date="2019-08" db="EMBL/GenBank/DDBJ databases">
        <authorList>
            <person name="Kucharzyk K."/>
            <person name="Murdoch R.W."/>
            <person name="Higgins S."/>
            <person name="Loffler F."/>
        </authorList>
    </citation>
    <scope>NUCLEOTIDE SEQUENCE</scope>
</reference>
<dbReference type="AlphaFoldDB" id="A0A644ZTE8"/>
<comment type="similarity">
    <text evidence="1">Belongs to the thioesterase PaaI family.</text>
</comment>
<dbReference type="CDD" id="cd03443">
    <property type="entry name" value="PaaI_thioesterase"/>
    <property type="match status" value="1"/>
</dbReference>
<evidence type="ECO:0000313" key="4">
    <source>
        <dbReference type="EMBL" id="MPM44016.1"/>
    </source>
</evidence>
<dbReference type="PANTHER" id="PTHR21660:SF1">
    <property type="entry name" value="ACYL-COENZYME A THIOESTERASE 13"/>
    <property type="match status" value="1"/>
</dbReference>
<organism evidence="4">
    <name type="scientific">bioreactor metagenome</name>
    <dbReference type="NCBI Taxonomy" id="1076179"/>
    <lineage>
        <taxon>unclassified sequences</taxon>
        <taxon>metagenomes</taxon>
        <taxon>ecological metagenomes</taxon>
    </lineage>
</organism>
<dbReference type="InterPro" id="IPR006683">
    <property type="entry name" value="Thioestr_dom"/>
</dbReference>
<evidence type="ECO:0000256" key="1">
    <source>
        <dbReference type="ARBA" id="ARBA00008324"/>
    </source>
</evidence>
<dbReference type="EMBL" id="VSSQ01010321">
    <property type="protein sequence ID" value="MPM44016.1"/>
    <property type="molecule type" value="Genomic_DNA"/>
</dbReference>
<dbReference type="SUPFAM" id="SSF54637">
    <property type="entry name" value="Thioesterase/thiol ester dehydrase-isomerase"/>
    <property type="match status" value="1"/>
</dbReference>
<comment type="caution">
    <text evidence="4">The sequence shown here is derived from an EMBL/GenBank/DDBJ whole genome shotgun (WGS) entry which is preliminary data.</text>
</comment>
<gene>
    <name evidence="4" type="ORF">SDC9_90694</name>
</gene>
<sequence length="98" mass="10325">MNRRGVVHGGVLATMLDSAMARASRTVDGVSELGGTTGLHVQYLRPALGKLRVEAWVEHAAKSMSFCRAEVRNAADELVAVGSASLKLRRAAHTPGTA</sequence>
<evidence type="ECO:0000259" key="3">
    <source>
        <dbReference type="Pfam" id="PF03061"/>
    </source>
</evidence>
<feature type="domain" description="Thioesterase" evidence="3">
    <location>
        <begin position="5"/>
        <end position="79"/>
    </location>
</feature>
<dbReference type="Pfam" id="PF03061">
    <property type="entry name" value="4HBT"/>
    <property type="match status" value="1"/>
</dbReference>
<protein>
    <recommendedName>
        <fullName evidence="3">Thioesterase domain-containing protein</fullName>
    </recommendedName>
</protein>
<dbReference type="InterPro" id="IPR003736">
    <property type="entry name" value="PAAI_dom"/>
</dbReference>
<dbReference type="InterPro" id="IPR039298">
    <property type="entry name" value="ACOT13"/>
</dbReference>
<keyword evidence="2" id="KW-0378">Hydrolase</keyword>
<proteinExistence type="inferred from homology"/>
<dbReference type="PANTHER" id="PTHR21660">
    <property type="entry name" value="THIOESTERASE SUPERFAMILY MEMBER-RELATED"/>
    <property type="match status" value="1"/>
</dbReference>
<dbReference type="GO" id="GO:0047617">
    <property type="term" value="F:fatty acyl-CoA hydrolase activity"/>
    <property type="evidence" value="ECO:0007669"/>
    <property type="project" value="InterPro"/>
</dbReference>
<dbReference type="Gene3D" id="3.10.129.10">
    <property type="entry name" value="Hotdog Thioesterase"/>
    <property type="match status" value="1"/>
</dbReference>
<dbReference type="InterPro" id="IPR029069">
    <property type="entry name" value="HotDog_dom_sf"/>
</dbReference>